<keyword evidence="1" id="KW-0418">Kinase</keyword>
<dbReference type="InterPro" id="IPR027417">
    <property type="entry name" value="P-loop_NTPase"/>
</dbReference>
<name>A0ABV7AN58_9GAMM</name>
<comment type="caution">
    <text evidence="1">The sequence shown here is derived from an EMBL/GenBank/DDBJ whole genome shotgun (WGS) entry which is preliminary data.</text>
</comment>
<keyword evidence="2" id="KW-1185">Reference proteome</keyword>
<keyword evidence="1" id="KW-0808">Transferase</keyword>
<evidence type="ECO:0000313" key="1">
    <source>
        <dbReference type="EMBL" id="MFC2970904.1"/>
    </source>
</evidence>
<dbReference type="SUPFAM" id="SSF52540">
    <property type="entry name" value="P-loop containing nucleoside triphosphate hydrolases"/>
    <property type="match status" value="1"/>
</dbReference>
<dbReference type="EMBL" id="JBHRSJ010000001">
    <property type="protein sequence ID" value="MFC2970904.1"/>
    <property type="molecule type" value="Genomic_DNA"/>
</dbReference>
<dbReference type="Gene3D" id="3.40.50.300">
    <property type="entry name" value="P-loop containing nucleotide triphosphate hydrolases"/>
    <property type="match status" value="1"/>
</dbReference>
<dbReference type="Proteomes" id="UP001595457">
    <property type="component" value="Unassembled WGS sequence"/>
</dbReference>
<dbReference type="GO" id="GO:0016301">
    <property type="term" value="F:kinase activity"/>
    <property type="evidence" value="ECO:0007669"/>
    <property type="project" value="UniProtKB-KW"/>
</dbReference>
<gene>
    <name evidence="1" type="ORF">ACFOJE_01570</name>
</gene>
<sequence length="192" mass="21325">MSRKILIGLAGPAHSGKSTAATYIEQHFGFAQYAFAQPLKEALRGMLNLSDRELEGDLKEAPLADIGLSPRQLLQTLGTEWGRQYGGRDFWLRVAERRLAHIEDALPHAFNGYIISDVRFENEAAWVRARGGMILHIHRPDAPQVASHRSEHGIAIHGSDIEISNDSDIETLHAVLRTTIAGIIHRQLRKAA</sequence>
<evidence type="ECO:0000313" key="2">
    <source>
        <dbReference type="Proteomes" id="UP001595457"/>
    </source>
</evidence>
<dbReference type="InterPro" id="IPR048444">
    <property type="entry name" value="DNMK"/>
</dbReference>
<dbReference type="Pfam" id="PF21448">
    <property type="entry name" value="DNMK"/>
    <property type="match status" value="1"/>
</dbReference>
<accession>A0ABV7AN58</accession>
<dbReference type="RefSeq" id="WP_377812470.1">
    <property type="nucleotide sequence ID" value="NZ_JBHRSJ010000001.1"/>
</dbReference>
<protein>
    <submittedName>
        <fullName evidence="1">Deoxynucleotide monophosphate kinase</fullName>
    </submittedName>
</protein>
<proteinExistence type="predicted"/>
<reference evidence="2" key="1">
    <citation type="journal article" date="2019" name="Int. J. Syst. Evol. Microbiol.">
        <title>The Global Catalogue of Microorganisms (GCM) 10K type strain sequencing project: providing services to taxonomists for standard genome sequencing and annotation.</title>
        <authorList>
            <consortium name="The Broad Institute Genomics Platform"/>
            <consortium name="The Broad Institute Genome Sequencing Center for Infectious Disease"/>
            <person name="Wu L."/>
            <person name="Ma J."/>
        </authorList>
    </citation>
    <scope>NUCLEOTIDE SEQUENCE [LARGE SCALE GENOMIC DNA]</scope>
    <source>
        <strain evidence="2">KCTC 62195</strain>
    </source>
</reference>
<organism evidence="1 2">
    <name type="scientific">Azotobacter bryophylli</name>
    <dbReference type="NCBI Taxonomy" id="1986537"/>
    <lineage>
        <taxon>Bacteria</taxon>
        <taxon>Pseudomonadati</taxon>
        <taxon>Pseudomonadota</taxon>
        <taxon>Gammaproteobacteria</taxon>
        <taxon>Pseudomonadales</taxon>
        <taxon>Pseudomonadaceae</taxon>
        <taxon>Azotobacter</taxon>
    </lineage>
</organism>